<sequence>MTMAMMKVLCDSYYKDGSYKEEEIPDSLPQQEPSLPNKEVAKSLRSYDLLCWFVIYGVGKMSKKGEKGR</sequence>
<evidence type="ECO:0000313" key="1">
    <source>
        <dbReference type="EMBL" id="KRH12973.1"/>
    </source>
</evidence>
<protein>
    <submittedName>
        <fullName evidence="1 2">Uncharacterized protein</fullName>
    </submittedName>
</protein>
<reference evidence="2" key="2">
    <citation type="submission" date="2018-02" db="UniProtKB">
        <authorList>
            <consortium name="EnsemblPlants"/>
        </authorList>
    </citation>
    <scope>IDENTIFICATION</scope>
    <source>
        <strain evidence="2">Williams 82</strain>
    </source>
</reference>
<dbReference type="Proteomes" id="UP000008827">
    <property type="component" value="Chromosome 15"/>
</dbReference>
<reference evidence="1 2" key="1">
    <citation type="journal article" date="2010" name="Nature">
        <title>Genome sequence of the palaeopolyploid soybean.</title>
        <authorList>
            <person name="Schmutz J."/>
            <person name="Cannon S.B."/>
            <person name="Schlueter J."/>
            <person name="Ma J."/>
            <person name="Mitros T."/>
            <person name="Nelson W."/>
            <person name="Hyten D.L."/>
            <person name="Song Q."/>
            <person name="Thelen J.J."/>
            <person name="Cheng J."/>
            <person name="Xu D."/>
            <person name="Hellsten U."/>
            <person name="May G.D."/>
            <person name="Yu Y."/>
            <person name="Sakurai T."/>
            <person name="Umezawa T."/>
            <person name="Bhattacharyya M.K."/>
            <person name="Sandhu D."/>
            <person name="Valliyodan B."/>
            <person name="Lindquist E."/>
            <person name="Peto M."/>
            <person name="Grant D."/>
            <person name="Shu S."/>
            <person name="Goodstein D."/>
            <person name="Barry K."/>
            <person name="Futrell-Griggs M."/>
            <person name="Abernathy B."/>
            <person name="Du J."/>
            <person name="Tian Z."/>
            <person name="Zhu L."/>
            <person name="Gill N."/>
            <person name="Joshi T."/>
            <person name="Libault M."/>
            <person name="Sethuraman A."/>
            <person name="Zhang X.-C."/>
            <person name="Shinozaki K."/>
            <person name="Nguyen H.T."/>
            <person name="Wing R.A."/>
            <person name="Cregan P."/>
            <person name="Specht J."/>
            <person name="Grimwood J."/>
            <person name="Rokhsar D."/>
            <person name="Stacey G."/>
            <person name="Shoemaker R.C."/>
            <person name="Jackson S.A."/>
        </authorList>
    </citation>
    <scope>NUCLEOTIDE SEQUENCE [LARGE SCALE GENOMIC DNA]</scope>
    <source>
        <strain evidence="2">cv. Williams 82</strain>
        <tissue evidence="1">Callus</tissue>
    </source>
</reference>
<reference evidence="1" key="3">
    <citation type="submission" date="2018-07" db="EMBL/GenBank/DDBJ databases">
        <title>WGS assembly of Glycine max.</title>
        <authorList>
            <person name="Schmutz J."/>
            <person name="Cannon S."/>
            <person name="Schlueter J."/>
            <person name="Ma J."/>
            <person name="Mitros T."/>
            <person name="Nelson W."/>
            <person name="Hyten D."/>
            <person name="Song Q."/>
            <person name="Thelen J."/>
            <person name="Cheng J."/>
            <person name="Xu D."/>
            <person name="Hellsten U."/>
            <person name="May G."/>
            <person name="Yu Y."/>
            <person name="Sakurai T."/>
            <person name="Umezawa T."/>
            <person name="Bhattacharyya M."/>
            <person name="Sandhu D."/>
            <person name="Valliyodan B."/>
            <person name="Lindquist E."/>
            <person name="Peto M."/>
            <person name="Grant D."/>
            <person name="Shu S."/>
            <person name="Goodstein D."/>
            <person name="Barry K."/>
            <person name="Futrell-Griggs M."/>
            <person name="Abernathy B."/>
            <person name="Du J."/>
            <person name="Tian Z."/>
            <person name="Zhu L."/>
            <person name="Gill N."/>
            <person name="Joshi T."/>
            <person name="Libault M."/>
            <person name="Sethuraman A."/>
            <person name="Zhang X."/>
            <person name="Shinozaki K."/>
            <person name="Nguyen H."/>
            <person name="Wing R."/>
            <person name="Cregan P."/>
            <person name="Specht J."/>
            <person name="Grimwood J."/>
            <person name="Rokhsar D."/>
            <person name="Stacey G."/>
            <person name="Shoemaker R."/>
            <person name="Jackson S."/>
        </authorList>
    </citation>
    <scope>NUCLEOTIDE SEQUENCE</scope>
    <source>
        <tissue evidence="1">Callus</tissue>
    </source>
</reference>
<dbReference type="EMBL" id="CM000848">
    <property type="protein sequence ID" value="KRH12973.1"/>
    <property type="molecule type" value="Genomic_DNA"/>
</dbReference>
<organism evidence="1">
    <name type="scientific">Glycine max</name>
    <name type="common">Soybean</name>
    <name type="synonym">Glycine hispida</name>
    <dbReference type="NCBI Taxonomy" id="3847"/>
    <lineage>
        <taxon>Eukaryota</taxon>
        <taxon>Viridiplantae</taxon>
        <taxon>Streptophyta</taxon>
        <taxon>Embryophyta</taxon>
        <taxon>Tracheophyta</taxon>
        <taxon>Spermatophyta</taxon>
        <taxon>Magnoliopsida</taxon>
        <taxon>eudicotyledons</taxon>
        <taxon>Gunneridae</taxon>
        <taxon>Pentapetalae</taxon>
        <taxon>rosids</taxon>
        <taxon>fabids</taxon>
        <taxon>Fabales</taxon>
        <taxon>Fabaceae</taxon>
        <taxon>Papilionoideae</taxon>
        <taxon>50 kb inversion clade</taxon>
        <taxon>NPAAA clade</taxon>
        <taxon>indigoferoid/millettioid clade</taxon>
        <taxon>Phaseoleae</taxon>
        <taxon>Glycine</taxon>
        <taxon>Glycine subgen. Soja</taxon>
    </lineage>
</organism>
<dbReference type="AlphaFoldDB" id="A0A0R0G3R0"/>
<evidence type="ECO:0000313" key="3">
    <source>
        <dbReference type="Proteomes" id="UP000008827"/>
    </source>
</evidence>
<evidence type="ECO:0000313" key="2">
    <source>
        <dbReference type="EnsemblPlants" id="KRH12973"/>
    </source>
</evidence>
<proteinExistence type="predicted"/>
<dbReference type="EnsemblPlants" id="KRH12973">
    <property type="protein sequence ID" value="KRH12973"/>
    <property type="gene ID" value="GLYMA_15G208900"/>
</dbReference>
<keyword evidence="3" id="KW-1185">Reference proteome</keyword>
<accession>A0A0R0G3R0</accession>
<dbReference type="Gramene" id="KRH12973">
    <property type="protein sequence ID" value="KRH12973"/>
    <property type="gene ID" value="GLYMA_15G208900"/>
</dbReference>
<name>A0A0R0G3R0_SOYBN</name>
<gene>
    <name evidence="1" type="ORF">GLYMA_15G208900</name>
</gene>
<dbReference type="InParanoid" id="A0A0R0G3R0"/>